<comment type="caution">
    <text evidence="1">The sequence shown here is derived from an EMBL/GenBank/DDBJ whole genome shotgun (WGS) entry which is preliminary data.</text>
</comment>
<reference evidence="1 2" key="1">
    <citation type="submission" date="2017-02" db="EMBL/GenBank/DDBJ databases">
        <title>Complete genome sequences of Mycobacterium kansasii strains isolated from rhesus macaques.</title>
        <authorList>
            <person name="Panda A."/>
            <person name="Nagaraj S."/>
            <person name="Zhao X."/>
            <person name="Tettelin H."/>
            <person name="Detolla L.J."/>
        </authorList>
    </citation>
    <scope>NUCLEOTIDE SEQUENCE [LARGE SCALE GENOMIC DNA]</scope>
    <source>
        <strain evidence="1 2">11-3813</strain>
    </source>
</reference>
<proteinExistence type="predicted"/>
<evidence type="ECO:0000313" key="1">
    <source>
        <dbReference type="EMBL" id="OOK76528.1"/>
    </source>
</evidence>
<sequence length="56" mass="6574">MRFAFKTSPQNTTWAQMLAVWQEADDIDVYESGWTFDHFYPIFSDPSGRAWKAGRL</sequence>
<evidence type="ECO:0000313" key="2">
    <source>
        <dbReference type="Proteomes" id="UP000189229"/>
    </source>
</evidence>
<gene>
    <name evidence="1" type="ORF">BZL30_3883</name>
</gene>
<dbReference type="AlphaFoldDB" id="A0A1V3XBQ1"/>
<name>A0A1V3XBQ1_MYCKA</name>
<dbReference type="EMBL" id="MVBM01000003">
    <property type="protein sequence ID" value="OOK76528.1"/>
    <property type="molecule type" value="Genomic_DNA"/>
</dbReference>
<evidence type="ECO:0008006" key="3">
    <source>
        <dbReference type="Google" id="ProtNLM"/>
    </source>
</evidence>
<organism evidence="1 2">
    <name type="scientific">Mycobacterium kansasii</name>
    <dbReference type="NCBI Taxonomy" id="1768"/>
    <lineage>
        <taxon>Bacteria</taxon>
        <taxon>Bacillati</taxon>
        <taxon>Actinomycetota</taxon>
        <taxon>Actinomycetes</taxon>
        <taxon>Mycobacteriales</taxon>
        <taxon>Mycobacteriaceae</taxon>
        <taxon>Mycobacterium</taxon>
    </lineage>
</organism>
<dbReference type="Proteomes" id="UP000189229">
    <property type="component" value="Unassembled WGS sequence"/>
</dbReference>
<accession>A0A1V3XBQ1</accession>
<protein>
    <recommendedName>
        <fullName evidence="3">Luciferase-like monooxygenase family protein</fullName>
    </recommendedName>
</protein>